<proteinExistence type="inferred from homology"/>
<dbReference type="GO" id="GO:0005737">
    <property type="term" value="C:cytoplasm"/>
    <property type="evidence" value="ECO:0007669"/>
    <property type="project" value="TreeGrafter"/>
</dbReference>
<evidence type="ECO:0000256" key="6">
    <source>
        <dbReference type="ARBA" id="ARBA00023133"/>
    </source>
</evidence>
<keyword evidence="7" id="KW-0627">Porphyrin biosynthesis</keyword>
<dbReference type="PANTHER" id="PTHR10755:SF0">
    <property type="entry name" value="OXYGEN-DEPENDENT COPROPORPHYRINOGEN-III OXIDASE, MITOCHONDRIAL"/>
    <property type="match status" value="1"/>
</dbReference>
<dbReference type="InterPro" id="IPR036406">
    <property type="entry name" value="Coprogen_oxidase_aer_sf"/>
</dbReference>
<evidence type="ECO:0000313" key="8">
    <source>
        <dbReference type="EMBL" id="CAA6825026.1"/>
    </source>
</evidence>
<evidence type="ECO:0000256" key="3">
    <source>
        <dbReference type="ARBA" id="ARBA00011738"/>
    </source>
</evidence>
<dbReference type="EC" id="1.3.3.3" evidence="4"/>
<gene>
    <name evidence="8" type="ORF">HELGO_WM7036</name>
</gene>
<evidence type="ECO:0000256" key="7">
    <source>
        <dbReference type="ARBA" id="ARBA00023244"/>
    </source>
</evidence>
<accession>A0A6S6UBK0</accession>
<dbReference type="GO" id="GO:0004109">
    <property type="term" value="F:coproporphyrinogen oxidase activity"/>
    <property type="evidence" value="ECO:0007669"/>
    <property type="project" value="UniProtKB-EC"/>
</dbReference>
<keyword evidence="5 8" id="KW-0560">Oxidoreductase</keyword>
<sequence length="344" mass="38758">MRVEAKSPEAKIAQTLVDELQTYFVEKLNDISATLGNSQVFEAVEWGRDGGVHGGGVRYEARDETIFNRASVNVSQVHYDDDETKKLSSATAISTIIHPNNPHVPSMHMHISWTQMREGKGYWRIMGDLNPSIKNDLFKKEFDLALHDAAGAYGDEGRAQGNRYFNIPVLGRTRGVSHFYLEDFHTGDFEVDRDFAYKMGKAIIDVYISITRQALEHYSSYLDEHKALQLDYHTLYLFQVLTLDRGTTSGLLVHDQNDIGIMGSIPSHVNRELLASWVEKMIKPQDVLVLALLDALPNQMPTPVEVETKKKLASAVRSHYKRYPDALSMQASGNVVPPTVDNHQ</sequence>
<dbReference type="AlphaFoldDB" id="A0A6S6UBK0"/>
<dbReference type="InterPro" id="IPR001260">
    <property type="entry name" value="Coprogen_oxidase_aer"/>
</dbReference>
<protein>
    <recommendedName>
        <fullName evidence="4">coproporphyrinogen oxidase</fullName>
        <ecNumber evidence="4">1.3.3.3</ecNumber>
    </recommendedName>
</protein>
<keyword evidence="6" id="KW-0350">Heme biosynthesis</keyword>
<dbReference type="GO" id="GO:0006782">
    <property type="term" value="P:protoporphyrinogen IX biosynthetic process"/>
    <property type="evidence" value="ECO:0007669"/>
    <property type="project" value="TreeGrafter"/>
</dbReference>
<evidence type="ECO:0000256" key="4">
    <source>
        <dbReference type="ARBA" id="ARBA00012869"/>
    </source>
</evidence>
<reference evidence="8" key="1">
    <citation type="submission" date="2020-01" db="EMBL/GenBank/DDBJ databases">
        <authorList>
            <person name="Meier V. D."/>
            <person name="Meier V D."/>
        </authorList>
    </citation>
    <scope>NUCLEOTIDE SEQUENCE</scope>
    <source>
        <strain evidence="8">HLG_WM_MAG_01</strain>
    </source>
</reference>
<evidence type="ECO:0000256" key="1">
    <source>
        <dbReference type="ARBA" id="ARBA00005168"/>
    </source>
</evidence>
<dbReference type="Gene3D" id="3.40.1500.10">
    <property type="entry name" value="Coproporphyrinogen III oxidase, aerobic"/>
    <property type="match status" value="1"/>
</dbReference>
<organism evidence="8">
    <name type="scientific">uncultured Sulfurovum sp</name>
    <dbReference type="NCBI Taxonomy" id="269237"/>
    <lineage>
        <taxon>Bacteria</taxon>
        <taxon>Pseudomonadati</taxon>
        <taxon>Campylobacterota</taxon>
        <taxon>Epsilonproteobacteria</taxon>
        <taxon>Campylobacterales</taxon>
        <taxon>Sulfurovaceae</taxon>
        <taxon>Sulfurovum</taxon>
        <taxon>environmental samples</taxon>
    </lineage>
</organism>
<evidence type="ECO:0000256" key="2">
    <source>
        <dbReference type="ARBA" id="ARBA00010644"/>
    </source>
</evidence>
<evidence type="ECO:0000256" key="5">
    <source>
        <dbReference type="ARBA" id="ARBA00023002"/>
    </source>
</evidence>
<dbReference type="SUPFAM" id="SSF102886">
    <property type="entry name" value="Coproporphyrinogen III oxidase"/>
    <property type="match status" value="1"/>
</dbReference>
<comment type="similarity">
    <text evidence="2">Belongs to the aerobic coproporphyrinogen-III oxidase family.</text>
</comment>
<dbReference type="Pfam" id="PF01218">
    <property type="entry name" value="Coprogen_oxidas"/>
    <property type="match status" value="1"/>
</dbReference>
<name>A0A6S6UBK0_9BACT</name>
<comment type="subunit">
    <text evidence="3">Homodimer.</text>
</comment>
<dbReference type="EMBL" id="CACVAS010000128">
    <property type="protein sequence ID" value="CAA6825026.1"/>
    <property type="molecule type" value="Genomic_DNA"/>
</dbReference>
<dbReference type="PANTHER" id="PTHR10755">
    <property type="entry name" value="COPROPORPHYRINOGEN III OXIDASE, MITOCHONDRIAL"/>
    <property type="match status" value="1"/>
</dbReference>
<comment type="pathway">
    <text evidence="1">Porphyrin-containing compound metabolism; protoporphyrin-IX biosynthesis; protoporphyrinogen-IX from coproporphyrinogen-III (O2 route): step 1/1.</text>
</comment>